<dbReference type="Pfam" id="PF21338">
    <property type="entry name" value="Top1B_N_bact"/>
    <property type="match status" value="1"/>
</dbReference>
<dbReference type="GO" id="GO:0003917">
    <property type="term" value="F:DNA topoisomerase type I (single strand cut, ATP-independent) activity"/>
    <property type="evidence" value="ECO:0007669"/>
    <property type="project" value="InterPro"/>
</dbReference>
<dbReference type="Proteomes" id="UP000251842">
    <property type="component" value="Chromosome"/>
</dbReference>
<accession>A0A344J533</accession>
<dbReference type="GO" id="GO:0003677">
    <property type="term" value="F:DNA binding"/>
    <property type="evidence" value="ECO:0007669"/>
    <property type="project" value="InterPro"/>
</dbReference>
<dbReference type="OrthoDB" id="9778962at2"/>
<keyword evidence="4" id="KW-1185">Reference proteome</keyword>
<proteinExistence type="predicted"/>
<sequence length="368" mass="41126">MAAQDTANPKQAAREAGLRYVSERDPGIVRLRRAATFSYRDPDGAAVRDRDTLERIVKLAIPPAWNEVWICPHPHGHLQATGRDARTRKQYRYHPQWSTVRDGGKFERVIAFGESLPRLRRALRASLKPAGFGRDKVVAMVVAVMAGTLIRIGNSQYAKQNRSFGLTTLRNRHVAFLKGGRARFQFTGKSGQVQDVVLDDARLVRLMRRCQQLPGQALFQYLDDDGQRVPVGSDDVNGWLREAMGEAFTAKDFRTWGGTLEAFRAFTATPPPEGDDATPAPEREWARIEKEVIAGVAQSLGNTVAVCRKAYIDPAVMQGWRDGTLARYVKGAIGERQWEQAALRFLKSVRRQAARKPARPKRAAVRAA</sequence>
<dbReference type="InterPro" id="IPR035447">
    <property type="entry name" value="DNA_topo_I_N_sf"/>
</dbReference>
<gene>
    <name evidence="3" type="ORF">DCD74_05025</name>
</gene>
<protein>
    <submittedName>
        <fullName evidence="3">DNA topoisomerase</fullName>
    </submittedName>
</protein>
<reference evidence="4" key="1">
    <citation type="submission" date="2018-05" db="EMBL/GenBank/DDBJ databases">
        <title>Luteimonas pekinense sp. nov., isolated from human Meibomian gland secretions, Beijing, China.</title>
        <authorList>
            <person name="Wen T."/>
            <person name="Bai H."/>
            <person name="Lv H."/>
        </authorList>
    </citation>
    <scope>NUCLEOTIDE SEQUENCE [LARGE SCALE GENOMIC DNA]</scope>
    <source>
        <strain evidence="4">83-4</strain>
    </source>
</reference>
<evidence type="ECO:0000259" key="1">
    <source>
        <dbReference type="Pfam" id="PF01028"/>
    </source>
</evidence>
<feature type="domain" description="DNA topoisomerase I catalytic core eukaryotic-type" evidence="1">
    <location>
        <begin position="99"/>
        <end position="306"/>
    </location>
</feature>
<evidence type="ECO:0000313" key="4">
    <source>
        <dbReference type="Proteomes" id="UP000251842"/>
    </source>
</evidence>
<keyword evidence="3" id="KW-0413">Isomerase</keyword>
<dbReference type="KEGG" id="lue:DCD74_05025"/>
<feature type="domain" description="DNA topoisomerase IB N-terminal" evidence="2">
    <location>
        <begin position="37"/>
        <end position="84"/>
    </location>
</feature>
<name>A0A344J533_9GAMM</name>
<dbReference type="GO" id="GO:0006265">
    <property type="term" value="P:DNA topological change"/>
    <property type="evidence" value="ECO:0007669"/>
    <property type="project" value="InterPro"/>
</dbReference>
<dbReference type="InterPro" id="IPR014711">
    <property type="entry name" value="TopoI_cat_a-hlx-sub_euk"/>
</dbReference>
<evidence type="ECO:0000313" key="3">
    <source>
        <dbReference type="EMBL" id="AXA84143.1"/>
    </source>
</evidence>
<dbReference type="EMBL" id="CP029556">
    <property type="protein sequence ID" value="AXA84143.1"/>
    <property type="molecule type" value="Genomic_DNA"/>
</dbReference>
<dbReference type="Gene3D" id="3.90.15.10">
    <property type="entry name" value="Topoisomerase I, Chain A, domain 3"/>
    <property type="match status" value="1"/>
</dbReference>
<organism evidence="3 4">
    <name type="scientific">Solilutibacter oculi</name>
    <dbReference type="NCBI Taxonomy" id="2698682"/>
    <lineage>
        <taxon>Bacteria</taxon>
        <taxon>Pseudomonadati</taxon>
        <taxon>Pseudomonadota</taxon>
        <taxon>Gammaproteobacteria</taxon>
        <taxon>Lysobacterales</taxon>
        <taxon>Lysobacteraceae</taxon>
        <taxon>Solilutibacter</taxon>
    </lineage>
</organism>
<dbReference type="InterPro" id="IPR013500">
    <property type="entry name" value="TopoI_cat_euk"/>
</dbReference>
<dbReference type="Pfam" id="PF01028">
    <property type="entry name" value="Topoisom_I"/>
    <property type="match status" value="1"/>
</dbReference>
<dbReference type="Gene3D" id="3.30.66.10">
    <property type="entry name" value="DNA topoisomerase I domain"/>
    <property type="match status" value="1"/>
</dbReference>
<dbReference type="PROSITE" id="PS52038">
    <property type="entry name" value="TOPO_IB_2"/>
    <property type="match status" value="1"/>
</dbReference>
<dbReference type="InterPro" id="IPR049331">
    <property type="entry name" value="Top1B_N_bact"/>
</dbReference>
<dbReference type="RefSeq" id="WP_112926356.1">
    <property type="nucleotide sequence ID" value="NZ_CP029556.1"/>
</dbReference>
<dbReference type="Gene3D" id="1.10.132.120">
    <property type="match status" value="1"/>
</dbReference>
<dbReference type="SUPFAM" id="SSF56349">
    <property type="entry name" value="DNA breaking-rejoining enzymes"/>
    <property type="match status" value="1"/>
</dbReference>
<dbReference type="SUPFAM" id="SSF55869">
    <property type="entry name" value="DNA topoisomerase I domain"/>
    <property type="match status" value="1"/>
</dbReference>
<dbReference type="AlphaFoldDB" id="A0A344J533"/>
<dbReference type="InterPro" id="IPR011010">
    <property type="entry name" value="DNA_brk_join_enz"/>
</dbReference>
<evidence type="ECO:0000259" key="2">
    <source>
        <dbReference type="Pfam" id="PF21338"/>
    </source>
</evidence>